<evidence type="ECO:0000313" key="3">
    <source>
        <dbReference type="Proteomes" id="UP000593570"/>
    </source>
</evidence>
<dbReference type="EMBL" id="JACDXP010000018">
    <property type="protein sequence ID" value="KAF6513160.1"/>
    <property type="molecule type" value="Genomic_DNA"/>
</dbReference>
<dbReference type="AlphaFoldDB" id="A0A8H6G8P8"/>
<dbReference type="Gene3D" id="1.10.630.10">
    <property type="entry name" value="Cytochrome P450"/>
    <property type="match status" value="1"/>
</dbReference>
<dbReference type="GO" id="GO:0020037">
    <property type="term" value="F:heme binding"/>
    <property type="evidence" value="ECO:0007669"/>
    <property type="project" value="InterPro"/>
</dbReference>
<evidence type="ECO:0000256" key="1">
    <source>
        <dbReference type="SAM" id="Phobius"/>
    </source>
</evidence>
<dbReference type="Proteomes" id="UP000593570">
    <property type="component" value="Unassembled WGS sequence"/>
</dbReference>
<dbReference type="GO" id="GO:0016705">
    <property type="term" value="F:oxidoreductase activity, acting on paired donors, with incorporation or reduction of molecular oxygen"/>
    <property type="evidence" value="ECO:0007669"/>
    <property type="project" value="InterPro"/>
</dbReference>
<reference evidence="2 3" key="1">
    <citation type="journal article" date="2020" name="bioRxiv">
        <title>A chromosome-scale genome assembly for the Fusarium oxysporum strain Fo5176 to establish a model Arabidopsis-fungal pathosystem.</title>
        <authorList>
            <person name="Fokkens L."/>
            <person name="Guo L."/>
            <person name="Dora S."/>
            <person name="Wang B."/>
            <person name="Ye K."/>
            <person name="Sanchez-Rodriguez C."/>
            <person name="Croll D."/>
        </authorList>
    </citation>
    <scope>NUCLEOTIDE SEQUENCE [LARGE SCALE GENOMIC DNA]</scope>
    <source>
        <strain evidence="2 3">Fo5176</strain>
    </source>
</reference>
<sequence>MALLRDLEESHIVQAIASHLQHADPKTFALGFLITSAGYAVAYYLVALFYSLFISPLRRIPGPLLARMTRWWEYRLVKNGKSNLEFILLHSQYGPVVRIGPNRYSFSQPKDQ</sequence>
<evidence type="ECO:0000313" key="2">
    <source>
        <dbReference type="EMBL" id="KAF6513160.1"/>
    </source>
</evidence>
<gene>
    <name evidence="2" type="ORF">HZS61_007418</name>
</gene>
<keyword evidence="1" id="KW-0472">Membrane</keyword>
<keyword evidence="1" id="KW-0812">Transmembrane</keyword>
<feature type="transmembrane region" description="Helical" evidence="1">
    <location>
        <begin position="28"/>
        <end position="53"/>
    </location>
</feature>
<dbReference type="GO" id="GO:0004497">
    <property type="term" value="F:monooxygenase activity"/>
    <property type="evidence" value="ECO:0007669"/>
    <property type="project" value="InterPro"/>
</dbReference>
<accession>A0A8H6G8P8</accession>
<dbReference type="GO" id="GO:0005506">
    <property type="term" value="F:iron ion binding"/>
    <property type="evidence" value="ECO:0007669"/>
    <property type="project" value="InterPro"/>
</dbReference>
<name>A0A8H6G8P8_FUSOX</name>
<proteinExistence type="predicted"/>
<dbReference type="InterPro" id="IPR036396">
    <property type="entry name" value="Cyt_P450_sf"/>
</dbReference>
<organism evidence="2 3">
    <name type="scientific">Fusarium oxysporum f. sp. conglutinans</name>
    <dbReference type="NCBI Taxonomy" id="100902"/>
    <lineage>
        <taxon>Eukaryota</taxon>
        <taxon>Fungi</taxon>
        <taxon>Dikarya</taxon>
        <taxon>Ascomycota</taxon>
        <taxon>Pezizomycotina</taxon>
        <taxon>Sordariomycetes</taxon>
        <taxon>Hypocreomycetidae</taxon>
        <taxon>Hypocreales</taxon>
        <taxon>Nectriaceae</taxon>
        <taxon>Fusarium</taxon>
        <taxon>Fusarium oxysporum species complex</taxon>
    </lineage>
</organism>
<keyword evidence="1" id="KW-1133">Transmembrane helix</keyword>
<comment type="caution">
    <text evidence="2">The sequence shown here is derived from an EMBL/GenBank/DDBJ whole genome shotgun (WGS) entry which is preliminary data.</text>
</comment>
<protein>
    <submittedName>
        <fullName evidence="2">Uncharacterized protein</fullName>
    </submittedName>
</protein>